<keyword evidence="2" id="KW-0540">Nuclease</keyword>
<evidence type="ECO:0000259" key="1">
    <source>
        <dbReference type="Pfam" id="PF05685"/>
    </source>
</evidence>
<gene>
    <name evidence="2" type="ORF">SAMN05216481_103327</name>
</gene>
<dbReference type="EMBL" id="FOET01000003">
    <property type="protein sequence ID" value="SEQ02453.1"/>
    <property type="molecule type" value="Genomic_DNA"/>
</dbReference>
<dbReference type="Pfam" id="PF05685">
    <property type="entry name" value="Uma2"/>
    <property type="match status" value="1"/>
</dbReference>
<dbReference type="STRING" id="403935.SAMN05216481_103327"/>
<accession>A0A1H9CP84</accession>
<keyword evidence="2" id="KW-0255">Endonuclease</keyword>
<sequence>MTPRTADRPQMLAEEFEQIARTAPETVRLEFVNGKLEVKPVPDGDHGAIIMWLLKQCMRQRPELALYPEQGIKVEKYRGGRARPDGALVPEDHFAGQGEWAEPGGVLMTVGVTSYDPDTDRRDRVEKRDAYAAAGIPVHLLVDRDDHSVTVHSEPEGGTYRSRTTRPYGAVVEIPDPVGITLRTEKLKDYA</sequence>
<dbReference type="RefSeq" id="WP_093657363.1">
    <property type="nucleotide sequence ID" value="NZ_FOET01000003.1"/>
</dbReference>
<dbReference type="PANTHER" id="PTHR35400:SF3">
    <property type="entry name" value="SLL1072 PROTEIN"/>
    <property type="match status" value="1"/>
</dbReference>
<dbReference type="Gene3D" id="3.90.1570.10">
    <property type="entry name" value="tt1808, chain A"/>
    <property type="match status" value="1"/>
</dbReference>
<dbReference type="CDD" id="cd06260">
    <property type="entry name" value="DUF820-like"/>
    <property type="match status" value="1"/>
</dbReference>
<keyword evidence="3" id="KW-1185">Reference proteome</keyword>
<reference evidence="2 3" key="1">
    <citation type="submission" date="2016-10" db="EMBL/GenBank/DDBJ databases">
        <authorList>
            <person name="de Groot N.N."/>
        </authorList>
    </citation>
    <scope>NUCLEOTIDE SEQUENCE [LARGE SCALE GENOMIC DNA]</scope>
    <source>
        <strain evidence="2 3">CGMCC 4.3519</strain>
    </source>
</reference>
<dbReference type="InterPro" id="IPR012296">
    <property type="entry name" value="Nuclease_put_TT1808"/>
</dbReference>
<dbReference type="GO" id="GO:0004519">
    <property type="term" value="F:endonuclease activity"/>
    <property type="evidence" value="ECO:0007669"/>
    <property type="project" value="UniProtKB-KW"/>
</dbReference>
<evidence type="ECO:0000313" key="3">
    <source>
        <dbReference type="Proteomes" id="UP000199055"/>
    </source>
</evidence>
<protein>
    <submittedName>
        <fullName evidence="2">Endonuclease, Uma2 family (Restriction endonuclease fold)</fullName>
    </submittedName>
</protein>
<dbReference type="PANTHER" id="PTHR35400">
    <property type="entry name" value="SLR1083 PROTEIN"/>
    <property type="match status" value="1"/>
</dbReference>
<dbReference type="InterPro" id="IPR008538">
    <property type="entry name" value="Uma2"/>
</dbReference>
<dbReference type="Proteomes" id="UP000199055">
    <property type="component" value="Unassembled WGS sequence"/>
</dbReference>
<feature type="domain" description="Putative restriction endonuclease" evidence="1">
    <location>
        <begin position="14"/>
        <end position="182"/>
    </location>
</feature>
<proteinExistence type="predicted"/>
<dbReference type="SUPFAM" id="SSF52980">
    <property type="entry name" value="Restriction endonuclease-like"/>
    <property type="match status" value="1"/>
</dbReference>
<dbReference type="InterPro" id="IPR011335">
    <property type="entry name" value="Restrct_endonuc-II-like"/>
</dbReference>
<organism evidence="2 3">
    <name type="scientific">Streptomyces radiopugnans</name>
    <dbReference type="NCBI Taxonomy" id="403935"/>
    <lineage>
        <taxon>Bacteria</taxon>
        <taxon>Bacillati</taxon>
        <taxon>Actinomycetota</taxon>
        <taxon>Actinomycetes</taxon>
        <taxon>Kitasatosporales</taxon>
        <taxon>Streptomycetaceae</taxon>
        <taxon>Streptomyces</taxon>
    </lineage>
</organism>
<keyword evidence="2" id="KW-0378">Hydrolase</keyword>
<evidence type="ECO:0000313" key="2">
    <source>
        <dbReference type="EMBL" id="SEQ02453.1"/>
    </source>
</evidence>
<dbReference type="AlphaFoldDB" id="A0A1H9CP84"/>
<name>A0A1H9CP84_9ACTN</name>